<evidence type="ECO:0000256" key="1">
    <source>
        <dbReference type="SAM" id="Phobius"/>
    </source>
</evidence>
<keyword evidence="4" id="KW-1185">Reference proteome</keyword>
<feature type="signal peptide" evidence="2">
    <location>
        <begin position="1"/>
        <end position="21"/>
    </location>
</feature>
<gene>
    <name evidence="3" type="ORF">ACFQ2S_20745</name>
</gene>
<feature type="transmembrane region" description="Helical" evidence="1">
    <location>
        <begin position="183"/>
        <end position="201"/>
    </location>
</feature>
<keyword evidence="1" id="KW-1133">Transmembrane helix</keyword>
<proteinExistence type="predicted"/>
<keyword evidence="1" id="KW-0472">Membrane</keyword>
<feature type="chain" id="PRO_5045457887" evidence="2">
    <location>
        <begin position="22"/>
        <end position="209"/>
    </location>
</feature>
<dbReference type="Proteomes" id="UP001597108">
    <property type="component" value="Unassembled WGS sequence"/>
</dbReference>
<organism evidence="3 4">
    <name type="scientific">Tropicimonas aquimaris</name>
    <dbReference type="NCBI Taxonomy" id="914152"/>
    <lineage>
        <taxon>Bacteria</taxon>
        <taxon>Pseudomonadati</taxon>
        <taxon>Pseudomonadota</taxon>
        <taxon>Alphaproteobacteria</taxon>
        <taxon>Rhodobacterales</taxon>
        <taxon>Roseobacteraceae</taxon>
        <taxon>Tropicimonas</taxon>
    </lineage>
</organism>
<keyword evidence="1" id="KW-0812">Transmembrane</keyword>
<dbReference type="InterPro" id="IPR022472">
    <property type="entry name" value="VPLPA-CTERM"/>
</dbReference>
<dbReference type="NCBIfam" id="TIGR03370">
    <property type="entry name" value="VPLPA-CTERM"/>
    <property type="match status" value="1"/>
</dbReference>
<accession>A0ABW3IXC9</accession>
<evidence type="ECO:0000313" key="3">
    <source>
        <dbReference type="EMBL" id="MFD0982068.1"/>
    </source>
</evidence>
<reference evidence="4" key="1">
    <citation type="journal article" date="2019" name="Int. J. Syst. Evol. Microbiol.">
        <title>The Global Catalogue of Microorganisms (GCM) 10K type strain sequencing project: providing services to taxonomists for standard genome sequencing and annotation.</title>
        <authorList>
            <consortium name="The Broad Institute Genomics Platform"/>
            <consortium name="The Broad Institute Genome Sequencing Center for Infectious Disease"/>
            <person name="Wu L."/>
            <person name="Ma J."/>
        </authorList>
    </citation>
    <scope>NUCLEOTIDE SEQUENCE [LARGE SCALE GENOMIC DNA]</scope>
    <source>
        <strain evidence="4">CCUG 60524</strain>
    </source>
</reference>
<name>A0ABW3IXC9_9RHOB</name>
<keyword evidence="2" id="KW-0732">Signal</keyword>
<dbReference type="EMBL" id="JBHTJT010000050">
    <property type="protein sequence ID" value="MFD0982068.1"/>
    <property type="molecule type" value="Genomic_DNA"/>
</dbReference>
<dbReference type="RefSeq" id="WP_386077465.1">
    <property type="nucleotide sequence ID" value="NZ_JBHTJT010000050.1"/>
</dbReference>
<evidence type="ECO:0000313" key="4">
    <source>
        <dbReference type="Proteomes" id="UP001597108"/>
    </source>
</evidence>
<comment type="caution">
    <text evidence="3">The sequence shown here is derived from an EMBL/GenBank/DDBJ whole genome shotgun (WGS) entry which is preliminary data.</text>
</comment>
<evidence type="ECO:0000256" key="2">
    <source>
        <dbReference type="SAM" id="SignalP"/>
    </source>
</evidence>
<sequence length="209" mass="21281">MSWKASAAVAALALSTGTAGAVTFQGEFWDTGALTGIADAQAAIAASPKALFTSSGIDYPNGDLNTLRSSSATVGQFLGVDAASLTGSASTSLATSVFRFTGQIYLSGGSQTFSVSSDDGFWLDVDGIRVADFGSNRGFTTTTVIDSSFAAGFHDFELVYWENAGSAGIEAALNGATLEPVPLPASLSLALAGFAGLGVAARRRTRRRA</sequence>
<protein>
    <submittedName>
        <fullName evidence="3">VPLPA-CTERM sorting domain-containing protein</fullName>
    </submittedName>
</protein>